<feature type="non-terminal residue" evidence="1">
    <location>
        <position position="1"/>
    </location>
</feature>
<reference evidence="2" key="1">
    <citation type="journal article" date="2019" name="Int. J. Syst. Evol. Microbiol.">
        <title>The Global Catalogue of Microorganisms (GCM) 10K type strain sequencing project: providing services to taxonomists for standard genome sequencing and annotation.</title>
        <authorList>
            <consortium name="The Broad Institute Genomics Platform"/>
            <consortium name="The Broad Institute Genome Sequencing Center for Infectious Disease"/>
            <person name="Wu L."/>
            <person name="Ma J."/>
        </authorList>
    </citation>
    <scope>NUCLEOTIDE SEQUENCE [LARGE SCALE GENOMIC DNA]</scope>
    <source>
        <strain evidence="2">CGMCC 4.7173</strain>
    </source>
</reference>
<dbReference type="Proteomes" id="UP001596207">
    <property type="component" value="Unassembled WGS sequence"/>
</dbReference>
<keyword evidence="1" id="KW-0808">Transferase</keyword>
<organism evidence="1 2">
    <name type="scientific">Micromonospora harpali</name>
    <dbReference type="NCBI Taxonomy" id="1490225"/>
    <lineage>
        <taxon>Bacteria</taxon>
        <taxon>Bacillati</taxon>
        <taxon>Actinomycetota</taxon>
        <taxon>Actinomycetes</taxon>
        <taxon>Micromonosporales</taxon>
        <taxon>Micromonosporaceae</taxon>
        <taxon>Micromonospora</taxon>
    </lineage>
</organism>
<evidence type="ECO:0000313" key="2">
    <source>
        <dbReference type="Proteomes" id="UP001596207"/>
    </source>
</evidence>
<proteinExistence type="predicted"/>
<dbReference type="GO" id="GO:0016740">
    <property type="term" value="F:transferase activity"/>
    <property type="evidence" value="ECO:0007669"/>
    <property type="project" value="UniProtKB-KW"/>
</dbReference>
<accession>A0ABW1I016</accession>
<sequence>GGGGAPGVELDSWALALPERYAGPLRLGDPPVLGRVARGRLLLDLRCVPAAADDALRAAVLAVPAED</sequence>
<dbReference type="Gene3D" id="3.90.1150.180">
    <property type="match status" value="1"/>
</dbReference>
<protein>
    <submittedName>
        <fullName evidence="1">L-seryl-tRNA(Sec) selenium transferase</fullName>
    </submittedName>
</protein>
<evidence type="ECO:0000313" key="1">
    <source>
        <dbReference type="EMBL" id="MFC5946273.1"/>
    </source>
</evidence>
<keyword evidence="2" id="KW-1185">Reference proteome</keyword>
<dbReference type="EMBL" id="JBHSQQ010000601">
    <property type="protein sequence ID" value="MFC5946273.1"/>
    <property type="molecule type" value="Genomic_DNA"/>
</dbReference>
<comment type="caution">
    <text evidence="1">The sequence shown here is derived from an EMBL/GenBank/DDBJ whole genome shotgun (WGS) entry which is preliminary data.</text>
</comment>
<name>A0ABW1I016_9ACTN</name>
<gene>
    <name evidence="1" type="ORF">ACFPZ4_33090</name>
</gene>